<evidence type="ECO:0000256" key="1">
    <source>
        <dbReference type="SAM" id="MobiDB-lite"/>
    </source>
</evidence>
<dbReference type="EMBL" id="AP018868">
    <property type="protein sequence ID" value="BBF89660.1"/>
    <property type="molecule type" value="Genomic_DNA"/>
</dbReference>
<feature type="compositionally biased region" description="Low complexity" evidence="1">
    <location>
        <begin position="243"/>
        <end position="252"/>
    </location>
</feature>
<dbReference type="AlphaFoldDB" id="A0A679BA69"/>
<feature type="compositionally biased region" description="Basic and acidic residues" evidence="1">
    <location>
        <begin position="161"/>
        <end position="170"/>
    </location>
</feature>
<feature type="compositionally biased region" description="Low complexity" evidence="1">
    <location>
        <begin position="171"/>
        <end position="181"/>
    </location>
</feature>
<feature type="compositionally biased region" description="Low complexity" evidence="1">
    <location>
        <begin position="99"/>
        <end position="110"/>
    </location>
</feature>
<name>A0A679BA69_ORYNI</name>
<accession>A0A679BA69</accession>
<feature type="compositionally biased region" description="Basic and acidic residues" evidence="1">
    <location>
        <begin position="1"/>
        <end position="26"/>
    </location>
</feature>
<feature type="compositionally biased region" description="Basic residues" evidence="1">
    <location>
        <begin position="187"/>
        <end position="197"/>
    </location>
</feature>
<sequence>MGAAERTDGPKESAHRRSVGEGEGKVDGPSGRWVRPSPASRATRSTRTRHTEKGGSSARGAYVAATEAGGKRESAGWRSRGAYVAATEVGRERRRGGRVRSSAGSGWSLRRGGGRRAGVADGVGRHRREEGRERMRALGSGRREGARRRLAMARGGGGTTAEEKRAEERAAATAAPGDGLRPTIGLKHGRSGGRRRGKEGLPRRERVRRGGVDGVGRCGTAPAEGGEEDGARSSFGRPRLQRRATWAAAAAGRRGGVTS</sequence>
<protein>
    <submittedName>
        <fullName evidence="2">Uncharacterized protein</fullName>
    </submittedName>
</protein>
<feature type="region of interest" description="Disordered" evidence="1">
    <location>
        <begin position="1"/>
        <end position="259"/>
    </location>
</feature>
<evidence type="ECO:0000313" key="2">
    <source>
        <dbReference type="EMBL" id="BBF89660.1"/>
    </source>
</evidence>
<feature type="compositionally biased region" description="Basic and acidic residues" evidence="1">
    <location>
        <begin position="123"/>
        <end position="144"/>
    </location>
</feature>
<proteinExistence type="predicted"/>
<reference evidence="2" key="1">
    <citation type="submission" date="2018-08" db="EMBL/GenBank/DDBJ databases">
        <title>Oryza nivara genomic DNA, chromosome 11, BAC clone:BBa0083C03.</title>
        <authorList>
            <person name="Wu J."/>
            <person name="Kanamori H."/>
        </authorList>
    </citation>
    <scope>NUCLEOTIDE SEQUENCE</scope>
    <source>
        <strain evidence="2">W0106</strain>
    </source>
</reference>
<feature type="compositionally biased region" description="Basic and acidic residues" evidence="1">
    <location>
        <begin position="198"/>
        <end position="211"/>
    </location>
</feature>
<gene>
    <name evidence="2" type="primary">BBa0083C03.23</name>
</gene>
<organism evidence="2">
    <name type="scientific">Oryza nivara</name>
    <name type="common">Indian wild rice</name>
    <name type="synonym">Oryza sativa f. spontanea</name>
    <dbReference type="NCBI Taxonomy" id="4536"/>
    <lineage>
        <taxon>Eukaryota</taxon>
        <taxon>Viridiplantae</taxon>
        <taxon>Streptophyta</taxon>
        <taxon>Embryophyta</taxon>
        <taxon>Tracheophyta</taxon>
        <taxon>Spermatophyta</taxon>
        <taxon>Magnoliopsida</taxon>
        <taxon>Liliopsida</taxon>
        <taxon>Poales</taxon>
        <taxon>Poaceae</taxon>
        <taxon>BOP clade</taxon>
        <taxon>Oryzoideae</taxon>
        <taxon>Oryzeae</taxon>
        <taxon>Oryzinae</taxon>
        <taxon>Oryza</taxon>
    </lineage>
</organism>